<dbReference type="EMBL" id="VSRR010080828">
    <property type="protein sequence ID" value="MPC89376.1"/>
    <property type="molecule type" value="Genomic_DNA"/>
</dbReference>
<keyword evidence="6" id="KW-1185">Reference proteome</keyword>
<sequence>MVAEVRSQSADDLVDGVSAAQESKYDFHHYFGNRRTGTDNHVHRDFAQDGGFLCPSEVKYARPKRARNSKGDWKFVVNMDKYTQTIRMEKCLYVSRVWQGCVFHWRIYDNYCRLC</sequence>
<evidence type="ECO:0000313" key="6">
    <source>
        <dbReference type="Proteomes" id="UP000324222"/>
    </source>
</evidence>
<gene>
    <name evidence="5" type="primary">spz_2</name>
    <name evidence="5" type="ORF">E2C01_084319</name>
</gene>
<dbReference type="Pfam" id="PF16077">
    <property type="entry name" value="Spaetzle"/>
    <property type="match status" value="1"/>
</dbReference>
<dbReference type="GO" id="GO:0045087">
    <property type="term" value="P:innate immune response"/>
    <property type="evidence" value="ECO:0007669"/>
    <property type="project" value="TreeGrafter"/>
</dbReference>
<dbReference type="InterPro" id="IPR032104">
    <property type="entry name" value="Spaetzle"/>
</dbReference>
<evidence type="ECO:0000256" key="1">
    <source>
        <dbReference type="ARBA" id="ARBA00022729"/>
    </source>
</evidence>
<comment type="caution">
    <text evidence="5">The sequence shown here is derived from an EMBL/GenBank/DDBJ whole genome shotgun (WGS) entry which is preliminary data.</text>
</comment>
<dbReference type="PANTHER" id="PTHR23199">
    <property type="entry name" value="NEUROTROPHIN 1-RELATED"/>
    <property type="match status" value="1"/>
</dbReference>
<organism evidence="5 6">
    <name type="scientific">Portunus trituberculatus</name>
    <name type="common">Swimming crab</name>
    <name type="synonym">Neptunus trituberculatus</name>
    <dbReference type="NCBI Taxonomy" id="210409"/>
    <lineage>
        <taxon>Eukaryota</taxon>
        <taxon>Metazoa</taxon>
        <taxon>Ecdysozoa</taxon>
        <taxon>Arthropoda</taxon>
        <taxon>Crustacea</taxon>
        <taxon>Multicrustacea</taxon>
        <taxon>Malacostraca</taxon>
        <taxon>Eumalacostraca</taxon>
        <taxon>Eucarida</taxon>
        <taxon>Decapoda</taxon>
        <taxon>Pleocyemata</taxon>
        <taxon>Brachyura</taxon>
        <taxon>Eubrachyura</taxon>
        <taxon>Portunoidea</taxon>
        <taxon>Portunidae</taxon>
        <taxon>Portuninae</taxon>
        <taxon>Portunus</taxon>
    </lineage>
</organism>
<evidence type="ECO:0000259" key="4">
    <source>
        <dbReference type="Pfam" id="PF16077"/>
    </source>
</evidence>
<protein>
    <submittedName>
        <fullName evidence="5">Protein spaetzle</fullName>
    </submittedName>
</protein>
<evidence type="ECO:0000313" key="5">
    <source>
        <dbReference type="EMBL" id="MPC89376.1"/>
    </source>
</evidence>
<reference evidence="5 6" key="1">
    <citation type="submission" date="2019-05" db="EMBL/GenBank/DDBJ databases">
        <title>Another draft genome of Portunus trituberculatus and its Hox gene families provides insights of decapod evolution.</title>
        <authorList>
            <person name="Jeong J.-H."/>
            <person name="Song I."/>
            <person name="Kim S."/>
            <person name="Choi T."/>
            <person name="Kim D."/>
            <person name="Ryu S."/>
            <person name="Kim W."/>
        </authorList>
    </citation>
    <scope>NUCLEOTIDE SEQUENCE [LARGE SCALE GENOMIC DNA]</scope>
    <source>
        <tissue evidence="5">Muscle</tissue>
    </source>
</reference>
<dbReference type="PANTHER" id="PTHR23199:SF12">
    <property type="entry name" value="NEUROTROPHIN 1-RELATED"/>
    <property type="match status" value="1"/>
</dbReference>
<dbReference type="GO" id="GO:0008083">
    <property type="term" value="F:growth factor activity"/>
    <property type="evidence" value="ECO:0007669"/>
    <property type="project" value="TreeGrafter"/>
</dbReference>
<dbReference type="Gene3D" id="2.10.90.10">
    <property type="entry name" value="Cystine-knot cytokines"/>
    <property type="match status" value="1"/>
</dbReference>
<evidence type="ECO:0000256" key="3">
    <source>
        <dbReference type="ARBA" id="ARBA00023180"/>
    </source>
</evidence>
<evidence type="ECO:0000256" key="2">
    <source>
        <dbReference type="ARBA" id="ARBA00023157"/>
    </source>
</evidence>
<dbReference type="InterPro" id="IPR052444">
    <property type="entry name" value="Spz/Toll_ligand-like"/>
</dbReference>
<accession>A0A5B7J600</accession>
<dbReference type="GO" id="GO:0005121">
    <property type="term" value="F:Toll binding"/>
    <property type="evidence" value="ECO:0007669"/>
    <property type="project" value="TreeGrafter"/>
</dbReference>
<keyword evidence="1" id="KW-0732">Signal</keyword>
<dbReference type="AlphaFoldDB" id="A0A5B7J600"/>
<feature type="domain" description="Spaetzle" evidence="4">
    <location>
        <begin position="52"/>
        <end position="111"/>
    </location>
</feature>
<name>A0A5B7J600_PORTR</name>
<dbReference type="GO" id="GO:0005615">
    <property type="term" value="C:extracellular space"/>
    <property type="evidence" value="ECO:0007669"/>
    <property type="project" value="UniProtKB-ARBA"/>
</dbReference>
<proteinExistence type="predicted"/>
<dbReference type="InterPro" id="IPR029034">
    <property type="entry name" value="Cystine-knot_cytokine"/>
</dbReference>
<keyword evidence="3" id="KW-0325">Glycoprotein</keyword>
<dbReference type="SUPFAM" id="SSF57501">
    <property type="entry name" value="Cystine-knot cytokines"/>
    <property type="match status" value="1"/>
</dbReference>
<keyword evidence="2" id="KW-1015">Disulfide bond</keyword>
<dbReference type="Proteomes" id="UP000324222">
    <property type="component" value="Unassembled WGS sequence"/>
</dbReference>
<dbReference type="OrthoDB" id="8197497at2759"/>
<dbReference type="GO" id="GO:0021556">
    <property type="term" value="P:central nervous system formation"/>
    <property type="evidence" value="ECO:0007669"/>
    <property type="project" value="TreeGrafter"/>
</dbReference>